<dbReference type="GO" id="GO:0016746">
    <property type="term" value="F:acyltransferase activity"/>
    <property type="evidence" value="ECO:0007669"/>
    <property type="project" value="UniProtKB-KW"/>
</dbReference>
<name>A0ABQ6GW30_9GAMM</name>
<sequence length="348" mass="40609">MNTRFFEIDLLRFLSALGVVIFHYTYTAVMEGYAPVADFESLRVATRYAYMGINFFFIISGFVIFMSVADGCAKKFLISRFVRLFPAYWAALIITSIVTVFWGGEVFSVSWPQFFANTTMVNEALNYKPIDGAYWTLYIELKFYLFILALLLLGWLKHFQHIIALVLALSLIALYTPWASNINMFTAMFPHWSGYFATGCIFYLLKRDGVNWYRMSLLVLAYCYVLKQSVLFGDLMGQWFQLHFNSTTIVLLNTLFFALFCLTAFCQNNPLRQSWCYYLGILTYPLYLIHQHLGYIIFNTLGNKDNIQLMVIITIGVMLFIAFMLHKYIEIKLAKPLNNWLKQRFLTR</sequence>
<evidence type="ECO:0000313" key="3">
    <source>
        <dbReference type="EMBL" id="GLX78381.1"/>
    </source>
</evidence>
<keyword evidence="4" id="KW-1185">Reference proteome</keyword>
<keyword evidence="1" id="KW-0812">Transmembrane</keyword>
<keyword evidence="3" id="KW-0012">Acyltransferase</keyword>
<dbReference type="Pfam" id="PF01757">
    <property type="entry name" value="Acyl_transf_3"/>
    <property type="match status" value="1"/>
</dbReference>
<feature type="transmembrane region" description="Helical" evidence="1">
    <location>
        <begin position="184"/>
        <end position="205"/>
    </location>
</feature>
<feature type="transmembrane region" description="Helical" evidence="1">
    <location>
        <begin position="277"/>
        <end position="301"/>
    </location>
</feature>
<feature type="domain" description="Acyltransferase 3" evidence="2">
    <location>
        <begin position="7"/>
        <end position="322"/>
    </location>
</feature>
<feature type="transmembrane region" description="Helical" evidence="1">
    <location>
        <begin position="49"/>
        <end position="69"/>
    </location>
</feature>
<feature type="transmembrane region" description="Helical" evidence="1">
    <location>
        <begin position="307"/>
        <end position="325"/>
    </location>
</feature>
<protein>
    <submittedName>
        <fullName evidence="3">Acyltransferase</fullName>
    </submittedName>
</protein>
<keyword evidence="1" id="KW-0472">Membrane</keyword>
<proteinExistence type="predicted"/>
<feature type="transmembrane region" description="Helical" evidence="1">
    <location>
        <begin position="135"/>
        <end position="155"/>
    </location>
</feature>
<evidence type="ECO:0000256" key="1">
    <source>
        <dbReference type="SAM" id="Phobius"/>
    </source>
</evidence>
<accession>A0ABQ6GW30</accession>
<dbReference type="InterPro" id="IPR050879">
    <property type="entry name" value="Acyltransferase_3"/>
</dbReference>
<feature type="transmembrane region" description="Helical" evidence="1">
    <location>
        <begin position="217"/>
        <end position="240"/>
    </location>
</feature>
<evidence type="ECO:0000259" key="2">
    <source>
        <dbReference type="Pfam" id="PF01757"/>
    </source>
</evidence>
<dbReference type="InterPro" id="IPR002656">
    <property type="entry name" value="Acyl_transf_3_dom"/>
</dbReference>
<keyword evidence="3" id="KW-0808">Transferase</keyword>
<dbReference type="PANTHER" id="PTHR23028:SF53">
    <property type="entry name" value="ACYL_TRANSF_3 DOMAIN-CONTAINING PROTEIN"/>
    <property type="match status" value="1"/>
</dbReference>
<reference evidence="3 4" key="1">
    <citation type="submission" date="2023-03" db="EMBL/GenBank/DDBJ databases">
        <title>Draft genome sequence of Thalassotalea insulae KCTC 62186T.</title>
        <authorList>
            <person name="Sawabe T."/>
        </authorList>
    </citation>
    <scope>NUCLEOTIDE SEQUENCE [LARGE SCALE GENOMIC DNA]</scope>
    <source>
        <strain evidence="3 4">KCTC 62186</strain>
    </source>
</reference>
<feature type="transmembrane region" description="Helical" evidence="1">
    <location>
        <begin position="246"/>
        <end position="265"/>
    </location>
</feature>
<dbReference type="Proteomes" id="UP001157186">
    <property type="component" value="Unassembled WGS sequence"/>
</dbReference>
<organism evidence="3 4">
    <name type="scientific">Thalassotalea insulae</name>
    <dbReference type="NCBI Taxonomy" id="2056778"/>
    <lineage>
        <taxon>Bacteria</taxon>
        <taxon>Pseudomonadati</taxon>
        <taxon>Pseudomonadota</taxon>
        <taxon>Gammaproteobacteria</taxon>
        <taxon>Alteromonadales</taxon>
        <taxon>Colwelliaceae</taxon>
        <taxon>Thalassotalea</taxon>
    </lineage>
</organism>
<feature type="transmembrane region" description="Helical" evidence="1">
    <location>
        <begin position="81"/>
        <end position="102"/>
    </location>
</feature>
<dbReference type="PANTHER" id="PTHR23028">
    <property type="entry name" value="ACETYLTRANSFERASE"/>
    <property type="match status" value="1"/>
</dbReference>
<dbReference type="RefSeq" id="WP_284244265.1">
    <property type="nucleotide sequence ID" value="NZ_BSST01000001.1"/>
</dbReference>
<feature type="transmembrane region" description="Helical" evidence="1">
    <location>
        <begin position="12"/>
        <end position="29"/>
    </location>
</feature>
<comment type="caution">
    <text evidence="3">The sequence shown here is derived from an EMBL/GenBank/DDBJ whole genome shotgun (WGS) entry which is preliminary data.</text>
</comment>
<keyword evidence="1" id="KW-1133">Transmembrane helix</keyword>
<evidence type="ECO:0000313" key="4">
    <source>
        <dbReference type="Proteomes" id="UP001157186"/>
    </source>
</evidence>
<dbReference type="EMBL" id="BSST01000001">
    <property type="protein sequence ID" value="GLX78381.1"/>
    <property type="molecule type" value="Genomic_DNA"/>
</dbReference>
<gene>
    <name evidence="3" type="ORF">tinsulaeT_17210</name>
</gene>
<feature type="transmembrane region" description="Helical" evidence="1">
    <location>
        <begin position="162"/>
        <end position="178"/>
    </location>
</feature>